<feature type="domain" description="AB hydrolase-1" evidence="4">
    <location>
        <begin position="263"/>
        <end position="505"/>
    </location>
</feature>
<keyword evidence="1" id="KW-0808">Transferase</keyword>
<keyword evidence="2" id="KW-0012">Acyltransferase</keyword>
<dbReference type="SUPFAM" id="SSF53474">
    <property type="entry name" value="alpha/beta-Hydrolases"/>
    <property type="match status" value="1"/>
</dbReference>
<dbReference type="Proteomes" id="UP000319516">
    <property type="component" value="Unassembled WGS sequence"/>
</dbReference>
<dbReference type="Pfam" id="PF07167">
    <property type="entry name" value="PhaC_N"/>
    <property type="match status" value="1"/>
</dbReference>
<evidence type="ECO:0000313" key="6">
    <source>
        <dbReference type="EMBL" id="TQL51376.1"/>
    </source>
</evidence>
<dbReference type="InterPro" id="IPR051321">
    <property type="entry name" value="PHA/PHB_synthase"/>
</dbReference>
<dbReference type="GO" id="GO:0016746">
    <property type="term" value="F:acyltransferase activity"/>
    <property type="evidence" value="ECO:0007669"/>
    <property type="project" value="UniProtKB-KW"/>
</dbReference>
<evidence type="ECO:0000256" key="3">
    <source>
        <dbReference type="SAM" id="MobiDB-lite"/>
    </source>
</evidence>
<keyword evidence="7" id="KW-1185">Reference proteome</keyword>
<gene>
    <name evidence="6" type="ORF">FB467_2519</name>
</gene>
<evidence type="ECO:0000256" key="2">
    <source>
        <dbReference type="ARBA" id="ARBA00023315"/>
    </source>
</evidence>
<evidence type="ECO:0000259" key="5">
    <source>
        <dbReference type="Pfam" id="PF07167"/>
    </source>
</evidence>
<dbReference type="AlphaFoldDB" id="A0A542YTF2"/>
<proteinExistence type="predicted"/>
<reference evidence="6 7" key="1">
    <citation type="submission" date="2019-06" db="EMBL/GenBank/DDBJ databases">
        <title>Sequencing the genomes of 1000 actinobacteria strains.</title>
        <authorList>
            <person name="Klenk H.-P."/>
        </authorList>
    </citation>
    <scope>NUCLEOTIDE SEQUENCE [LARGE SCALE GENOMIC DNA]</scope>
    <source>
        <strain evidence="6 7">DSM 12335</strain>
    </source>
</reference>
<dbReference type="Pfam" id="PF00561">
    <property type="entry name" value="Abhydrolase_1"/>
    <property type="match status" value="1"/>
</dbReference>
<dbReference type="Gene3D" id="3.40.50.1820">
    <property type="entry name" value="alpha/beta hydrolase"/>
    <property type="match status" value="1"/>
</dbReference>
<dbReference type="PANTHER" id="PTHR36837">
    <property type="entry name" value="POLY(3-HYDROXYALKANOATE) POLYMERASE SUBUNIT PHAC"/>
    <property type="match status" value="1"/>
</dbReference>
<feature type="region of interest" description="Disordered" evidence="3">
    <location>
        <begin position="554"/>
        <end position="578"/>
    </location>
</feature>
<feature type="domain" description="Poly-beta-hydroxybutyrate polymerase N-terminal" evidence="5">
    <location>
        <begin position="91"/>
        <end position="261"/>
    </location>
</feature>
<name>A0A542YTF2_9MICO</name>
<dbReference type="InterPro" id="IPR029058">
    <property type="entry name" value="AB_hydrolase_fold"/>
</dbReference>
<sequence length="578" mass="62496">MTTAETTGIPQTSLVPTLATVTGAVRTTQAKLDPLGLVPAAGTVLSRAAGNPVGLVGAATRLATGLALTPVAAAARSLGLPAHPAVEPDPRDRRFSDPTWEGNPAFFALQQLYAVACRYADDVLAAGNRGDDLADQKAHFAARLVTEALAPTNFPLTNPEVLVRGLQTGGLSYLQGLRLALEDLRERGGVPEQVDASGFELGRDLAATEGKVIFRNDLIELIQYAPQTDQVHEVPILCSPPWINKYYVMDLAPTRSFVEWAIQHQRTVFMISYRNPDESMRDLTMDDYLKQGVLAPLDVVTAVTGSEKVDLVGVCLGGALATMAAAHLAARGDERIGSITTMNTLLDYSDPGELGCMVDADTLERLTVRMAETGFLASEDMAMAFNLLRPRDLIFRYVPSRWFKGEQAPAFDILAWNSDATRMPAAMHGTYLRDLYGDNLLAKGEYALGGITLDLSTVTADAYVVGAVNDHIVPWLSSHAATRLLGGQVRYVLSSGGHIAGIVNPPSPKAWYEAIPLGTDTPTDGDLWREAATRHTESWWEDWARWSTERAGALTRPPRMGSRKYRPLGDAPGDYVRG</sequence>
<dbReference type="PANTHER" id="PTHR36837:SF5">
    <property type="entry name" value="POLY-3-HYDROXYBUTYRATE SYNTHASE"/>
    <property type="match status" value="1"/>
</dbReference>
<dbReference type="GO" id="GO:0042619">
    <property type="term" value="P:poly-hydroxybutyrate biosynthetic process"/>
    <property type="evidence" value="ECO:0007669"/>
    <property type="project" value="InterPro"/>
</dbReference>
<dbReference type="EMBL" id="VFOP01000001">
    <property type="protein sequence ID" value="TQL51376.1"/>
    <property type="molecule type" value="Genomic_DNA"/>
</dbReference>
<accession>A0A542YTF2</accession>
<evidence type="ECO:0000313" key="7">
    <source>
        <dbReference type="Proteomes" id="UP000319516"/>
    </source>
</evidence>
<dbReference type="InterPro" id="IPR010941">
    <property type="entry name" value="PhaC_N"/>
</dbReference>
<protein>
    <submittedName>
        <fullName evidence="6">Polyhydroxyalkanoate synthase</fullName>
    </submittedName>
</protein>
<evidence type="ECO:0000259" key="4">
    <source>
        <dbReference type="Pfam" id="PF00561"/>
    </source>
</evidence>
<organism evidence="6 7">
    <name type="scientific">Ornithinicoccus hortensis</name>
    <dbReference type="NCBI Taxonomy" id="82346"/>
    <lineage>
        <taxon>Bacteria</taxon>
        <taxon>Bacillati</taxon>
        <taxon>Actinomycetota</taxon>
        <taxon>Actinomycetes</taxon>
        <taxon>Micrococcales</taxon>
        <taxon>Intrasporangiaceae</taxon>
        <taxon>Ornithinicoccus</taxon>
    </lineage>
</organism>
<evidence type="ECO:0000256" key="1">
    <source>
        <dbReference type="ARBA" id="ARBA00022679"/>
    </source>
</evidence>
<comment type="caution">
    <text evidence="6">The sequence shown here is derived from an EMBL/GenBank/DDBJ whole genome shotgun (WGS) entry which is preliminary data.</text>
</comment>
<dbReference type="InterPro" id="IPR000073">
    <property type="entry name" value="AB_hydrolase_1"/>
</dbReference>